<reference evidence="1 2" key="1">
    <citation type="submission" date="2019-01" db="EMBL/GenBank/DDBJ databases">
        <title>Draft genome sequences of three monokaryotic isolates of the white-rot basidiomycete fungus Dichomitus squalens.</title>
        <authorList>
            <consortium name="DOE Joint Genome Institute"/>
            <person name="Lopez S.C."/>
            <person name="Andreopoulos B."/>
            <person name="Pangilinan J."/>
            <person name="Lipzen A."/>
            <person name="Riley R."/>
            <person name="Ahrendt S."/>
            <person name="Ng V."/>
            <person name="Barry K."/>
            <person name="Daum C."/>
            <person name="Grigoriev I.V."/>
            <person name="Hilden K.S."/>
            <person name="Makela M.R."/>
            <person name="de Vries R.P."/>
        </authorList>
    </citation>
    <scope>NUCLEOTIDE SEQUENCE [LARGE SCALE GENOMIC DNA]</scope>
    <source>
        <strain evidence="1 2">CBS 464.89</strain>
    </source>
</reference>
<name>A0A4Q9Q1X4_9APHY</name>
<sequence>MHPMSSIIIENRLTTRPSWTNGRIHSSEPTPRHYNEEATLSYDRVNALVSAWLRVRLRINDLRDAVHAPVHFTKSVRVTRL</sequence>
<gene>
    <name evidence="1" type="ORF">BD310DRAFT_270925</name>
</gene>
<dbReference type="Proteomes" id="UP000292082">
    <property type="component" value="Unassembled WGS sequence"/>
</dbReference>
<keyword evidence="2" id="KW-1185">Reference proteome</keyword>
<evidence type="ECO:0000313" key="1">
    <source>
        <dbReference type="EMBL" id="TBU60846.1"/>
    </source>
</evidence>
<protein>
    <submittedName>
        <fullName evidence="1">Uncharacterized protein</fullName>
    </submittedName>
</protein>
<dbReference type="AlphaFoldDB" id="A0A4Q9Q1X4"/>
<accession>A0A4Q9Q1X4</accession>
<organism evidence="1 2">
    <name type="scientific">Dichomitus squalens</name>
    <dbReference type="NCBI Taxonomy" id="114155"/>
    <lineage>
        <taxon>Eukaryota</taxon>
        <taxon>Fungi</taxon>
        <taxon>Dikarya</taxon>
        <taxon>Basidiomycota</taxon>
        <taxon>Agaricomycotina</taxon>
        <taxon>Agaricomycetes</taxon>
        <taxon>Polyporales</taxon>
        <taxon>Polyporaceae</taxon>
        <taxon>Dichomitus</taxon>
    </lineage>
</organism>
<evidence type="ECO:0000313" key="2">
    <source>
        <dbReference type="Proteomes" id="UP000292082"/>
    </source>
</evidence>
<dbReference type="EMBL" id="ML145102">
    <property type="protein sequence ID" value="TBU60846.1"/>
    <property type="molecule type" value="Genomic_DNA"/>
</dbReference>
<proteinExistence type="predicted"/>